<comment type="caution">
    <text evidence="2">The sequence shown here is derived from an EMBL/GenBank/DDBJ whole genome shotgun (WGS) entry which is preliminary data.</text>
</comment>
<dbReference type="SUPFAM" id="SSF56784">
    <property type="entry name" value="HAD-like"/>
    <property type="match status" value="1"/>
</dbReference>
<protein>
    <submittedName>
        <fullName evidence="2">Haloacid dehalogenase</fullName>
    </submittedName>
</protein>
<name>A0A8J3IRA0_9CHLR</name>
<evidence type="ECO:0000313" key="2">
    <source>
        <dbReference type="EMBL" id="GHO97123.1"/>
    </source>
</evidence>
<sequence>MKYYLLIDADDTLWENNIYFEQAVHAFIAFLNHSRLTPAEVREVLDDVERLMGYGSANFTKSLVETYRRLAERELQDEDVRQVRRFGEQIRTHPMQLLDGVKETIDYLSIRHELVLLTKGDVEEQTLKIERSGIAESFKRAIIVEEKDVATYHRVVEELQIDPQRTWMIGNSPRSDINPALSAGLNAIYIPHPHTWHFEHEDVRHIGEGQLLTLAAFTDLRTHF</sequence>
<gene>
    <name evidence="2" type="ORF">KSF_071710</name>
</gene>
<dbReference type="Pfam" id="PF00702">
    <property type="entry name" value="Hydrolase"/>
    <property type="match status" value="1"/>
</dbReference>
<dbReference type="InterPro" id="IPR023198">
    <property type="entry name" value="PGP-like_dom2"/>
</dbReference>
<dbReference type="InterPro" id="IPR036412">
    <property type="entry name" value="HAD-like_sf"/>
</dbReference>
<accession>A0A8J3IRA0</accession>
<dbReference type="AlphaFoldDB" id="A0A8J3IRA0"/>
<keyword evidence="3" id="KW-1185">Reference proteome</keyword>
<reference evidence="2" key="1">
    <citation type="submission" date="2020-10" db="EMBL/GenBank/DDBJ databases">
        <title>Taxonomic study of unclassified bacteria belonging to the class Ktedonobacteria.</title>
        <authorList>
            <person name="Yabe S."/>
            <person name="Wang C.M."/>
            <person name="Zheng Y."/>
            <person name="Sakai Y."/>
            <person name="Cavaletti L."/>
            <person name="Monciardini P."/>
            <person name="Donadio S."/>
        </authorList>
    </citation>
    <scope>NUCLEOTIDE SEQUENCE</scope>
    <source>
        <strain evidence="2">ID150040</strain>
    </source>
</reference>
<dbReference type="RefSeq" id="WP_220207706.1">
    <property type="nucleotide sequence ID" value="NZ_BNJK01000001.1"/>
</dbReference>
<dbReference type="InterPro" id="IPR051540">
    <property type="entry name" value="S-2-haloacid_dehalogenase"/>
</dbReference>
<proteinExistence type="predicted"/>
<dbReference type="EMBL" id="BNJK01000001">
    <property type="protein sequence ID" value="GHO97123.1"/>
    <property type="molecule type" value="Genomic_DNA"/>
</dbReference>
<dbReference type="SFLD" id="SFLDG01129">
    <property type="entry name" value="C1.5:_HAD__Beta-PGM__Phosphata"/>
    <property type="match status" value="1"/>
</dbReference>
<dbReference type="Gene3D" id="3.40.50.1000">
    <property type="entry name" value="HAD superfamily/HAD-like"/>
    <property type="match status" value="1"/>
</dbReference>
<dbReference type="GO" id="GO:0016787">
    <property type="term" value="F:hydrolase activity"/>
    <property type="evidence" value="ECO:0007669"/>
    <property type="project" value="UniProtKB-KW"/>
</dbReference>
<dbReference type="SFLD" id="SFLDS00003">
    <property type="entry name" value="Haloacid_Dehalogenase"/>
    <property type="match status" value="1"/>
</dbReference>
<keyword evidence="1" id="KW-0378">Hydrolase</keyword>
<organism evidence="2 3">
    <name type="scientific">Reticulibacter mediterranei</name>
    <dbReference type="NCBI Taxonomy" id="2778369"/>
    <lineage>
        <taxon>Bacteria</taxon>
        <taxon>Bacillati</taxon>
        <taxon>Chloroflexota</taxon>
        <taxon>Ktedonobacteria</taxon>
        <taxon>Ktedonobacterales</taxon>
        <taxon>Reticulibacteraceae</taxon>
        <taxon>Reticulibacter</taxon>
    </lineage>
</organism>
<dbReference type="Proteomes" id="UP000597444">
    <property type="component" value="Unassembled WGS sequence"/>
</dbReference>
<dbReference type="PANTHER" id="PTHR43316:SF8">
    <property type="entry name" value="HAD FAMILY HYDROLASE"/>
    <property type="match status" value="1"/>
</dbReference>
<dbReference type="InterPro" id="IPR023214">
    <property type="entry name" value="HAD_sf"/>
</dbReference>
<dbReference type="Gene3D" id="1.10.150.240">
    <property type="entry name" value="Putative phosphatase, domain 2"/>
    <property type="match status" value="1"/>
</dbReference>
<evidence type="ECO:0000256" key="1">
    <source>
        <dbReference type="ARBA" id="ARBA00022801"/>
    </source>
</evidence>
<evidence type="ECO:0000313" key="3">
    <source>
        <dbReference type="Proteomes" id="UP000597444"/>
    </source>
</evidence>
<dbReference type="PANTHER" id="PTHR43316">
    <property type="entry name" value="HYDROLASE, HALOACID DELAHOGENASE-RELATED"/>
    <property type="match status" value="1"/>
</dbReference>